<name>A0A0N5B6B2_STREA</name>
<dbReference type="WBParaSite" id="SPAL_0000160100.1">
    <property type="protein sequence ID" value="SPAL_0000160100.1"/>
    <property type="gene ID" value="SPAL_0000160100"/>
</dbReference>
<evidence type="ECO:0000256" key="1">
    <source>
        <dbReference type="SAM" id="MobiDB-lite"/>
    </source>
</evidence>
<evidence type="ECO:0000313" key="2">
    <source>
        <dbReference type="Proteomes" id="UP000046392"/>
    </source>
</evidence>
<reference evidence="3" key="1">
    <citation type="submission" date="2017-02" db="UniProtKB">
        <authorList>
            <consortium name="WormBaseParasite"/>
        </authorList>
    </citation>
    <scope>IDENTIFICATION</scope>
</reference>
<dbReference type="PANTHER" id="PTHR32122:SF1">
    <property type="entry name" value="TATA BOX-BINDING PROTEIN-ASSOCIATED FACTOR RNA POLYMERASE I SUBUNIT A"/>
    <property type="match status" value="1"/>
</dbReference>
<keyword evidence="2" id="KW-1185">Reference proteome</keyword>
<protein>
    <submittedName>
        <fullName evidence="3">Mab-21 domain-containing protein</fullName>
    </submittedName>
</protein>
<dbReference type="Proteomes" id="UP000046392">
    <property type="component" value="Unplaced"/>
</dbReference>
<organism evidence="2 3">
    <name type="scientific">Strongyloides papillosus</name>
    <name type="common">Intestinal threadworm</name>
    <dbReference type="NCBI Taxonomy" id="174720"/>
    <lineage>
        <taxon>Eukaryota</taxon>
        <taxon>Metazoa</taxon>
        <taxon>Ecdysozoa</taxon>
        <taxon>Nematoda</taxon>
        <taxon>Chromadorea</taxon>
        <taxon>Rhabditida</taxon>
        <taxon>Tylenchina</taxon>
        <taxon>Panagrolaimomorpha</taxon>
        <taxon>Strongyloidoidea</taxon>
        <taxon>Strongyloididae</taxon>
        <taxon>Strongyloides</taxon>
    </lineage>
</organism>
<dbReference type="PANTHER" id="PTHR32122">
    <property type="entry name" value="TATA BOX-BINDING PROTEIN ASSOCIATED FACTOR RNA POLYMERASE I SUBUNIT A"/>
    <property type="match status" value="1"/>
</dbReference>
<dbReference type="AlphaFoldDB" id="A0A0N5B6B2"/>
<dbReference type="InterPro" id="IPR052669">
    <property type="entry name" value="SL1/TIF-IB_Component"/>
</dbReference>
<sequence>MALKRKHNSGVLSDEGSSSELEVTEDPSETITPSSFRRGNVWNLRSKNCYEFLQKSFDEITLSPPDRTYGSDAILQKIFIQQLGKAILFNSNPEDPKRLICYEYPVHIIRDYDLNDSELFSMLEMFLTSFGNRYYKPNYVRVKKKFRKPSKIAVDINKNYFSHSMYIWIRDKFDINTAIYQTHNKTRSPFLSVAIQQSYHTSFVLSKKSMYEDAVLCFLGLPLVKKEFCQTKKLKKGHYSRIENFLYLWSKILPDVFNFMIYCFMKNHLSEEKRNIFFTHMLNFCENLSSYGHMERDVLISCIFSVLTYDLQFRPEIAYDKYRKIEIKDVYRNRNSMIKYDAFLNVSLFLKWRNEEGDSDKLPVYLFEQLKEIVKDGNILEFMPIFEIFIYLICKYDLVSEHLDLILNAVKNYPTVMPRVTKRFCQEKQHQIAESIERSLDPSADLHSSHESWIKYLKFKSTQLDDNTDIEVLLQDIKIIVRLLDYGKWRKKHKIWKLFDKFFFIKNDKDPCLLEKFKIFFGERKNWWFNFHSIKVSSKTEVIRTKILNCIGELYTG</sequence>
<accession>A0A0N5B6B2</accession>
<feature type="region of interest" description="Disordered" evidence="1">
    <location>
        <begin position="1"/>
        <end position="32"/>
    </location>
</feature>
<dbReference type="STRING" id="174720.A0A0N5B6B2"/>
<evidence type="ECO:0000313" key="3">
    <source>
        <dbReference type="WBParaSite" id="SPAL_0000160100.1"/>
    </source>
</evidence>
<proteinExistence type="predicted"/>